<dbReference type="InterPro" id="IPR006015">
    <property type="entry name" value="Universal_stress_UspA"/>
</dbReference>
<dbReference type="RefSeq" id="WP_240261203.1">
    <property type="nucleotide sequence ID" value="NZ_CP092488.2"/>
</dbReference>
<protein>
    <submittedName>
        <fullName evidence="4">Universal stress protein</fullName>
    </submittedName>
</protein>
<feature type="domain" description="UspA" evidence="3">
    <location>
        <begin position="4"/>
        <end position="147"/>
    </location>
</feature>
<reference evidence="4" key="1">
    <citation type="submission" date="2022-08" db="EMBL/GenBank/DDBJ databases">
        <title>Whole genome sequencing of non-tuberculosis mycobacteria type-strains.</title>
        <authorList>
            <person name="Igarashi Y."/>
            <person name="Osugi A."/>
            <person name="Mitarai S."/>
        </authorList>
    </citation>
    <scope>NUCLEOTIDE SEQUENCE</scope>
    <source>
        <strain evidence="4">DSM 45127</strain>
    </source>
</reference>
<feature type="compositionally biased region" description="Basic and acidic residues" evidence="2">
    <location>
        <begin position="47"/>
        <end position="62"/>
    </location>
</feature>
<evidence type="ECO:0000256" key="1">
    <source>
        <dbReference type="ARBA" id="ARBA00008791"/>
    </source>
</evidence>
<evidence type="ECO:0000256" key="2">
    <source>
        <dbReference type="SAM" id="MobiDB-lite"/>
    </source>
</evidence>
<dbReference type="InterPro" id="IPR014729">
    <property type="entry name" value="Rossmann-like_a/b/a_fold"/>
</dbReference>
<dbReference type="PANTHER" id="PTHR46268">
    <property type="entry name" value="STRESS RESPONSE PROTEIN NHAX"/>
    <property type="match status" value="1"/>
</dbReference>
<dbReference type="Gene3D" id="3.40.50.620">
    <property type="entry name" value="HUPs"/>
    <property type="match status" value="1"/>
</dbReference>
<dbReference type="InterPro" id="IPR006016">
    <property type="entry name" value="UspA"/>
</dbReference>
<proteinExistence type="inferred from homology"/>
<sequence length="151" mass="15585">MPDYKVIVVGTDGSDTSLRAVDKAAEIAAQSHARLIVASAHSASTGHGHDGVDPDQAHDESYRQQGNAPVYDLLQDAAARAKQRGATEVTQRAVQGAPADALIALADEVGADLLVVGSVGVNSLVGRLLGSVPKIIQKRANTEVLVVETDG</sequence>
<name>A0ABY3VJJ9_9MYCO</name>
<evidence type="ECO:0000313" key="5">
    <source>
        <dbReference type="Proteomes" id="UP001055336"/>
    </source>
</evidence>
<dbReference type="PANTHER" id="PTHR46268:SF6">
    <property type="entry name" value="UNIVERSAL STRESS PROTEIN UP12"/>
    <property type="match status" value="1"/>
</dbReference>
<dbReference type="Pfam" id="PF00582">
    <property type="entry name" value="Usp"/>
    <property type="match status" value="1"/>
</dbReference>
<comment type="similarity">
    <text evidence="1">Belongs to the universal stress protein A family.</text>
</comment>
<dbReference type="CDD" id="cd00293">
    <property type="entry name" value="USP-like"/>
    <property type="match status" value="1"/>
</dbReference>
<organism evidence="4 5">
    <name type="scientific">Mycobacterium paraterrae</name>
    <dbReference type="NCBI Taxonomy" id="577492"/>
    <lineage>
        <taxon>Bacteria</taxon>
        <taxon>Bacillati</taxon>
        <taxon>Actinomycetota</taxon>
        <taxon>Actinomycetes</taxon>
        <taxon>Mycobacteriales</taxon>
        <taxon>Mycobacteriaceae</taxon>
        <taxon>Mycobacterium</taxon>
    </lineage>
</organism>
<accession>A0ABY3VJJ9</accession>
<feature type="region of interest" description="Disordered" evidence="2">
    <location>
        <begin position="41"/>
        <end position="66"/>
    </location>
</feature>
<dbReference type="SUPFAM" id="SSF52402">
    <property type="entry name" value="Adenine nucleotide alpha hydrolases-like"/>
    <property type="match status" value="1"/>
</dbReference>
<evidence type="ECO:0000313" key="4">
    <source>
        <dbReference type="EMBL" id="UMB69471.1"/>
    </source>
</evidence>
<dbReference type="Proteomes" id="UP001055336">
    <property type="component" value="Chromosome"/>
</dbReference>
<gene>
    <name evidence="4" type="ORF">MKK62_24560</name>
</gene>
<keyword evidence="5" id="KW-1185">Reference proteome</keyword>
<dbReference type="PRINTS" id="PR01438">
    <property type="entry name" value="UNVRSLSTRESS"/>
</dbReference>
<evidence type="ECO:0000259" key="3">
    <source>
        <dbReference type="Pfam" id="PF00582"/>
    </source>
</evidence>
<dbReference type="EMBL" id="CP092488">
    <property type="protein sequence ID" value="UMB69471.1"/>
    <property type="molecule type" value="Genomic_DNA"/>
</dbReference>